<dbReference type="Gene3D" id="3.40.50.12780">
    <property type="entry name" value="N-terminal domain of ligase-like"/>
    <property type="match status" value="1"/>
</dbReference>
<evidence type="ECO:0000313" key="6">
    <source>
        <dbReference type="Proteomes" id="UP001212821"/>
    </source>
</evidence>
<protein>
    <submittedName>
        <fullName evidence="5">Amino acid adenylation domain-containing protein</fullName>
    </submittedName>
</protein>
<dbReference type="InterPro" id="IPR009081">
    <property type="entry name" value="PP-bd_ACP"/>
</dbReference>
<gene>
    <name evidence="5" type="ORF">O1G21_09720</name>
</gene>
<dbReference type="SUPFAM" id="SSF160582">
    <property type="entry name" value="MbtH-like"/>
    <property type="match status" value="1"/>
</dbReference>
<keyword evidence="2" id="KW-0597">Phosphoprotein</keyword>
<evidence type="ECO:0000259" key="4">
    <source>
        <dbReference type="PROSITE" id="PS50075"/>
    </source>
</evidence>
<dbReference type="CDD" id="cd05235">
    <property type="entry name" value="SDR_e1"/>
    <property type="match status" value="1"/>
</dbReference>
<dbReference type="PROSITE" id="PS00455">
    <property type="entry name" value="AMP_BINDING"/>
    <property type="match status" value="1"/>
</dbReference>
<evidence type="ECO:0000313" key="5">
    <source>
        <dbReference type="EMBL" id="WBP91537.1"/>
    </source>
</evidence>
<dbReference type="Pfam" id="PF03621">
    <property type="entry name" value="MbtH"/>
    <property type="match status" value="1"/>
</dbReference>
<proteinExistence type="predicted"/>
<sequence>MNSGRHAVVRNEDGQYALWPGDLTLPAGWRQVYGPAGRAQCRAWVERNWQGTPVRRARAGFAETVHGLFRARAAHDPAAVAVVVEGATALSYHELDRRSDRLAAALRARGVGPEQVVPVCLGRGVELVVAWLGVLKAGAAFLPLDPAHPPRRLAGLVADCGARVAVTDGPGFDGVERVEPTGEVPGAGAPHGGTPAPAPDEASPDDLAYLIYTSGTTGRPKGVPVTHRSLVFTLDRVIRAYGLAPGERVLQLAALGADTALEQVFSTLLAGATVVLGGRDTWAPTELVRRLPRLGLAVADFTPAYWHHVLDLLPPGGPAPAGLRLVVLGGDVVHADDCRAGLERLPGVRLLNAYGVTEAAVTSLHGEVTPELLAAPTAPVPIGRPLPGVRVHVLNRRLRPVRPGERGEIHLGGPGLARGYWRQVGLTAESFLPDPYAPLPGERMYRTGDAGRWRADGQLEILGRFDDQVKVRGHRVDPAEVEAVLADHPAVRQARVAADGSAPDGSRVLTAYYTLGDAAVGPERLRAFLAERLPEYLVPAEFVPLEAMPLTAAGKIDRRSLPQAVQVRTAPVPAPGAAPAPLPAPRAGAVVGAAAGEPSAVESAVGHLWAELLGSELVGPDDDFFALGGTSLLAMEMLARSRMMFGLDVGHVRTLTRALLRSPVLRDFTAALQAARTGVVRGEAAVDWHAEAELTQAVGQSWSPAPSRAEPAEILLTGATGFCGTHLLDALLATTRARIHCLVRAPDQEHALERLRASRQRFLRRDLTDARVAPLVGDLAAERLGLTYRQFDWLAAHLEAVYHLGGQVNFLYPYHQLRAPNVGGTREVVRLAGHGRGVPVHYLSTLAVLAGFGAAGVREVTERTPLAHPERLGVGYVESKWVAEQLLHNAAAGGLPVTVLRTNDVTGDLAAGVMNTGTELCALIKYFADSGTCPDVRLPLDFVPADRFARAVAHIAAHAPAGGEVYHLTSPNPAGLPDLVDRLRSHGHPVTELPYRAWVQRLVRFAAGHPTHPITPFVPLFVERAPGTELSISELYFQPVFPRFDRLNAEAALEGSGIELPGVDGALLDHYLERLADEGFL</sequence>
<dbReference type="Pfam" id="PF00501">
    <property type="entry name" value="AMP-binding"/>
    <property type="match status" value="1"/>
</dbReference>
<dbReference type="NCBIfam" id="TIGR01746">
    <property type="entry name" value="Thioester-redct"/>
    <property type="match status" value="1"/>
</dbReference>
<dbReference type="PROSITE" id="PS50075">
    <property type="entry name" value="CARRIER"/>
    <property type="match status" value="1"/>
</dbReference>
<dbReference type="InterPro" id="IPR036291">
    <property type="entry name" value="NAD(P)-bd_dom_sf"/>
</dbReference>
<dbReference type="EMBL" id="CP115450">
    <property type="protein sequence ID" value="WBP91537.1"/>
    <property type="molecule type" value="Genomic_DNA"/>
</dbReference>
<feature type="region of interest" description="Disordered" evidence="3">
    <location>
        <begin position="171"/>
        <end position="200"/>
    </location>
</feature>
<dbReference type="Pfam" id="PF00550">
    <property type="entry name" value="PP-binding"/>
    <property type="match status" value="1"/>
</dbReference>
<reference evidence="6" key="1">
    <citation type="submission" date="2022-12" db="EMBL/GenBank/DDBJ databases">
        <authorList>
            <person name="Mo P."/>
        </authorList>
    </citation>
    <scope>NUCLEOTIDE SEQUENCE [LARGE SCALE GENOMIC DNA]</scope>
    <source>
        <strain evidence="6">HUAS 3-15</strain>
    </source>
</reference>
<evidence type="ECO:0000256" key="1">
    <source>
        <dbReference type="ARBA" id="ARBA00022450"/>
    </source>
</evidence>
<dbReference type="SMART" id="SM00923">
    <property type="entry name" value="MbtH"/>
    <property type="match status" value="1"/>
</dbReference>
<dbReference type="Gene3D" id="3.40.50.720">
    <property type="entry name" value="NAD(P)-binding Rossmann-like Domain"/>
    <property type="match status" value="1"/>
</dbReference>
<dbReference type="PANTHER" id="PTHR44845">
    <property type="entry name" value="CARRIER DOMAIN-CONTAINING PROTEIN"/>
    <property type="match status" value="1"/>
</dbReference>
<dbReference type="SUPFAM" id="SSF51735">
    <property type="entry name" value="NAD(P)-binding Rossmann-fold domains"/>
    <property type="match status" value="1"/>
</dbReference>
<feature type="domain" description="Carrier" evidence="4">
    <location>
        <begin position="596"/>
        <end position="676"/>
    </location>
</feature>
<dbReference type="InterPro" id="IPR045851">
    <property type="entry name" value="AMP-bd_C_sf"/>
</dbReference>
<dbReference type="InterPro" id="IPR010080">
    <property type="entry name" value="Thioester_reductase-like_dom"/>
</dbReference>
<dbReference type="CDD" id="cd05930">
    <property type="entry name" value="A_NRPS"/>
    <property type="match status" value="1"/>
</dbReference>
<name>A0ABY7QFX3_9ACTN</name>
<evidence type="ECO:0000256" key="3">
    <source>
        <dbReference type="SAM" id="MobiDB-lite"/>
    </source>
</evidence>
<dbReference type="Pfam" id="PF07993">
    <property type="entry name" value="NAD_binding_4"/>
    <property type="match status" value="1"/>
</dbReference>
<dbReference type="Pfam" id="PF13193">
    <property type="entry name" value="AMP-binding_C"/>
    <property type="match status" value="1"/>
</dbReference>
<dbReference type="InterPro" id="IPR025110">
    <property type="entry name" value="AMP-bd_C"/>
</dbReference>
<dbReference type="InterPro" id="IPR000873">
    <property type="entry name" value="AMP-dep_synth/lig_dom"/>
</dbReference>
<dbReference type="Proteomes" id="UP001212821">
    <property type="component" value="Chromosome"/>
</dbReference>
<dbReference type="InterPro" id="IPR038020">
    <property type="entry name" value="MbtH-like_sf"/>
</dbReference>
<organism evidence="5 6">
    <name type="scientific">Kitasatospora cathayae</name>
    <dbReference type="NCBI Taxonomy" id="3004092"/>
    <lineage>
        <taxon>Bacteria</taxon>
        <taxon>Bacillati</taxon>
        <taxon>Actinomycetota</taxon>
        <taxon>Actinomycetes</taxon>
        <taxon>Kitasatosporales</taxon>
        <taxon>Streptomycetaceae</taxon>
        <taxon>Kitasatospora</taxon>
    </lineage>
</organism>
<dbReference type="InterPro" id="IPR020845">
    <property type="entry name" value="AMP-binding_CS"/>
</dbReference>
<dbReference type="InterPro" id="IPR013120">
    <property type="entry name" value="FAR_NAD-bd"/>
</dbReference>
<keyword evidence="1" id="KW-0596">Phosphopantetheine</keyword>
<dbReference type="SUPFAM" id="SSF47336">
    <property type="entry name" value="ACP-like"/>
    <property type="match status" value="1"/>
</dbReference>
<dbReference type="NCBIfam" id="TIGR01733">
    <property type="entry name" value="AA-adenyl-dom"/>
    <property type="match status" value="1"/>
</dbReference>
<dbReference type="InterPro" id="IPR042099">
    <property type="entry name" value="ANL_N_sf"/>
</dbReference>
<dbReference type="Gene3D" id="3.30.300.30">
    <property type="match status" value="1"/>
</dbReference>
<dbReference type="Gene3D" id="1.10.1200.10">
    <property type="entry name" value="ACP-like"/>
    <property type="match status" value="1"/>
</dbReference>
<dbReference type="InterPro" id="IPR005153">
    <property type="entry name" value="MbtH-like_dom"/>
</dbReference>
<dbReference type="SUPFAM" id="SSF56801">
    <property type="entry name" value="Acetyl-CoA synthetase-like"/>
    <property type="match status" value="1"/>
</dbReference>
<dbReference type="PANTHER" id="PTHR44845:SF6">
    <property type="entry name" value="BETA-ALANINE-ACTIVATING ENZYME"/>
    <property type="match status" value="1"/>
</dbReference>
<accession>A0ABY7QFX3</accession>
<feature type="compositionally biased region" description="Low complexity" evidence="3">
    <location>
        <begin position="186"/>
        <end position="200"/>
    </location>
</feature>
<dbReference type="InterPro" id="IPR036736">
    <property type="entry name" value="ACP-like_sf"/>
</dbReference>
<dbReference type="Gene3D" id="3.90.820.10">
    <property type="entry name" value="Structural Genomics, Unknown Function 30-nov-00 1gh9 Mol_id"/>
    <property type="match status" value="1"/>
</dbReference>
<dbReference type="InterPro" id="IPR010071">
    <property type="entry name" value="AA_adenyl_dom"/>
</dbReference>
<evidence type="ECO:0000256" key="2">
    <source>
        <dbReference type="ARBA" id="ARBA00022553"/>
    </source>
</evidence>
<keyword evidence="6" id="KW-1185">Reference proteome</keyword>